<dbReference type="EMBL" id="RBUY01000149">
    <property type="protein sequence ID" value="RMV72775.1"/>
    <property type="molecule type" value="Genomic_DNA"/>
</dbReference>
<accession>A0A3M6EWV7</accession>
<sequence>MTLRRAWRCERGITTTETAFLLPVILIGLMMLFELARLALVVVIGNLALESSLQSLRSERQLRLDAESAVADRIQQRMQAAAYGYLDNASLEVQVTAYSSLRAYGESNRDGAEDSDADSPVLSVQVELTQAWVTALPALLNLTDSFNYTYRQVIGNLFEPASNSEGSGT</sequence>
<feature type="transmembrane region" description="Helical" evidence="1">
    <location>
        <begin position="20"/>
        <end position="49"/>
    </location>
</feature>
<organism evidence="2 3">
    <name type="scientific">Pseudomonas caricapapayae</name>
    <dbReference type="NCBI Taxonomy" id="46678"/>
    <lineage>
        <taxon>Bacteria</taxon>
        <taxon>Pseudomonadati</taxon>
        <taxon>Pseudomonadota</taxon>
        <taxon>Gammaproteobacteria</taxon>
        <taxon>Pseudomonadales</taxon>
        <taxon>Pseudomonadaceae</taxon>
        <taxon>Pseudomonas</taxon>
    </lineage>
</organism>
<proteinExistence type="predicted"/>
<dbReference type="AlphaFoldDB" id="A0A3M6EWV7"/>
<name>A0A3M6EWV7_9PSED</name>
<evidence type="ECO:0000313" key="2">
    <source>
        <dbReference type="EMBL" id="RMV72775.1"/>
    </source>
</evidence>
<dbReference type="Proteomes" id="UP000269872">
    <property type="component" value="Unassembled WGS sequence"/>
</dbReference>
<gene>
    <name evidence="2" type="ORF">ALP05_03217</name>
</gene>
<keyword evidence="1" id="KW-0812">Transmembrane</keyword>
<keyword evidence="1" id="KW-0472">Membrane</keyword>
<reference evidence="2 3" key="1">
    <citation type="submission" date="2018-08" db="EMBL/GenBank/DDBJ databases">
        <title>Recombination of ecologically and evolutionarily significant loci maintains genetic cohesion in the Pseudomonas syringae species complex.</title>
        <authorList>
            <person name="Dillon M."/>
            <person name="Thakur S."/>
            <person name="Almeida R.N.D."/>
            <person name="Weir B.S."/>
            <person name="Guttman D.S."/>
        </authorList>
    </citation>
    <scope>NUCLEOTIDE SEQUENCE [LARGE SCALE GENOMIC DNA]</scope>
    <source>
        <strain evidence="2 3">ICMP 7496</strain>
    </source>
</reference>
<dbReference type="RefSeq" id="WP_122340795.1">
    <property type="nucleotide sequence ID" value="NZ_RBUY01000149.1"/>
</dbReference>
<evidence type="ECO:0000256" key="1">
    <source>
        <dbReference type="SAM" id="Phobius"/>
    </source>
</evidence>
<evidence type="ECO:0008006" key="4">
    <source>
        <dbReference type="Google" id="ProtNLM"/>
    </source>
</evidence>
<evidence type="ECO:0000313" key="3">
    <source>
        <dbReference type="Proteomes" id="UP000269872"/>
    </source>
</evidence>
<protein>
    <recommendedName>
        <fullName evidence="4">Flp pilus assembly protein TadG</fullName>
    </recommendedName>
</protein>
<keyword evidence="1" id="KW-1133">Transmembrane helix</keyword>
<comment type="caution">
    <text evidence="2">The sequence shown here is derived from an EMBL/GenBank/DDBJ whole genome shotgun (WGS) entry which is preliminary data.</text>
</comment>